<name>A0A2X0P7N1_9BASI</name>
<accession>A0A2X0P7N1</accession>
<dbReference type="InterPro" id="IPR013103">
    <property type="entry name" value="RVT_2"/>
</dbReference>
<evidence type="ECO:0000256" key="1">
    <source>
        <dbReference type="SAM" id="MobiDB-lite"/>
    </source>
</evidence>
<feature type="region of interest" description="Disordered" evidence="1">
    <location>
        <begin position="1048"/>
        <end position="1077"/>
    </location>
</feature>
<dbReference type="InterPro" id="IPR043502">
    <property type="entry name" value="DNA/RNA_pol_sf"/>
</dbReference>
<reference evidence="3 4" key="1">
    <citation type="submission" date="2016-11" db="EMBL/GenBank/DDBJ databases">
        <authorList>
            <person name="Jaros S."/>
            <person name="Januszkiewicz K."/>
            <person name="Wedrychowicz H."/>
        </authorList>
    </citation>
    <scope>NUCLEOTIDE SEQUENCE [LARGE SCALE GENOMIC DNA]</scope>
</reference>
<evidence type="ECO:0000259" key="2">
    <source>
        <dbReference type="Pfam" id="PF07727"/>
    </source>
</evidence>
<dbReference type="EMBL" id="FQNC01000044">
    <property type="protein sequence ID" value="SGY54470.1"/>
    <property type="molecule type" value="Genomic_DNA"/>
</dbReference>
<feature type="region of interest" description="Disordered" evidence="1">
    <location>
        <begin position="1321"/>
        <end position="1345"/>
    </location>
</feature>
<dbReference type="SUPFAM" id="SSF56672">
    <property type="entry name" value="DNA/RNA polymerases"/>
    <property type="match status" value="1"/>
</dbReference>
<dbReference type="Pfam" id="PF07727">
    <property type="entry name" value="RVT_2"/>
    <property type="match status" value="1"/>
</dbReference>
<dbReference type="CDD" id="cd09272">
    <property type="entry name" value="RNase_HI_RT_Ty1"/>
    <property type="match status" value="1"/>
</dbReference>
<keyword evidence="4" id="KW-1185">Reference proteome</keyword>
<organism evidence="3 4">
    <name type="scientific">Microbotryum silenes-dioicae</name>
    <dbReference type="NCBI Taxonomy" id="796604"/>
    <lineage>
        <taxon>Eukaryota</taxon>
        <taxon>Fungi</taxon>
        <taxon>Dikarya</taxon>
        <taxon>Basidiomycota</taxon>
        <taxon>Pucciniomycotina</taxon>
        <taxon>Microbotryomycetes</taxon>
        <taxon>Microbotryales</taxon>
        <taxon>Microbotryaceae</taxon>
        <taxon>Microbotryum</taxon>
    </lineage>
</organism>
<gene>
    <name evidence="3" type="primary">BQ5605_C006g03881</name>
    <name evidence="3" type="ORF">BQ5605_C006G03881</name>
</gene>
<sequence>MRVPQGIDMPGKILRLSKSIYGLRQAGTIWNAEIDSTLRSLGYVPTRSDICIYCRKHDGHSHYIALYVDDLLLVGPSTAEIDRVLDALELAYGIKCLGPAEYILGIQVKRGHNGSITLSQERYLRDILARFQFADAKPASVPMQPGVVLDFENSSATPEDRTRYLQAIGSLMCAAVGTCPDLAFVVSYLAHFLQQSGPEHWTAIKQVLRYTKGTLDLGLTYRKTNQPLHGYLDANWGACLTTSRSTMGYAFILSGAAIAWCSKREHRVTKSTTDAEYLSLSYASGDAIHLSELGAPVPGPVVLYGDNQRSLALAQHPTNHQGSRHVHISEHYVRKRVAEKEIEVRYITTGNMFADIFTKALGPKPFIFHWTNLGLRGAVVLILLGTKDGKIYLCYAQGLIVGELAGANILKGMAKVAVIKHRQNAQGKDMRGYVRDEALLDFEHALALASPTALRVVQKTIGGISMCTLQFGLDEPHMQRVVQKILSDGKTSNVHVDDTELRQVIRTTRSYLKDKEAEDRLRGQKIFCHELIGMVGPPIMYETTRELEGIFRGPNPPIAGTKVRVYMLAPNDVSCPAQYLAAFVIGDLTSSSEAADEFESVIQFLVDAGLGHLLASISADGAASEGLLQRVMAERLGGDEGYTGEGNHRRELAHVIPSPGPNKVFPAIRLASVQVGNTPTCFDRDEKHLSKNLRSACDSGARAIYGGTGCIGYRALLTLLDVEESERTFYLRDVIGRDRQDDKATHRAFSEATLSLACRLHEDGKVDADAIVFLFLCGELHDAIQNRSLQPIERIKMLLTVRYTFAGWLTFVRNRPGYNAQSFVAKETLDGMRKVVDTNIALIRNYRDFWPEEAFIPWRHGTEMVEHFFGGLRKVVQEFDALEFLQSASKVTALLGLMRKLKTETAGSRQGYHHTYDRLDDLDLVAMRTYPNDEEIRSTSLVAAGLAEELLLGLRMWDTIHYQKSDQVEEEIPVNGSEPWHFEPEDTEPVSYLADLDRTLNGIRTKTCQGLVVLDPKERKSVENAAYDEADAQAEERFLLDAIETANESLPGRGRHGAPTSTAQDFDPTSKAQLSEHGEVHSSVLRGLVQSMGAARLEAVSGVARSIRWTGQGTFSRFSTANETDNIGYIEEGRKEVRMQLRARQYTVFAKIPTFGSIDGNVTSAMPLKIGSLVCFGLKRGIIPVSCDASNIGEEQLSIGLVRYMYAKATSNHCDRAETDSLALLSNVVLQELRVVSKGRYSTHMIDGTTRFFGLDARQIIQSLESSSTPALTLAPQDSVAYLGERVFDLSQQAEARFCFLRRYNGLRNASVSLSNQMKGVKDVGSKRKAASADEEPSAKQNRTG</sequence>
<proteinExistence type="predicted"/>
<dbReference type="Proteomes" id="UP000249464">
    <property type="component" value="Unassembled WGS sequence"/>
</dbReference>
<evidence type="ECO:0000313" key="4">
    <source>
        <dbReference type="Proteomes" id="UP000249464"/>
    </source>
</evidence>
<evidence type="ECO:0000313" key="3">
    <source>
        <dbReference type="EMBL" id="SGY54470.1"/>
    </source>
</evidence>
<dbReference type="PANTHER" id="PTHR11439">
    <property type="entry name" value="GAG-POL-RELATED RETROTRANSPOSON"/>
    <property type="match status" value="1"/>
</dbReference>
<dbReference type="PANTHER" id="PTHR11439:SF483">
    <property type="entry name" value="PEPTIDE SYNTHASE GLIP-LIKE, PUTATIVE (AFU_ORTHOLOGUE AFUA_3G12920)-RELATED"/>
    <property type="match status" value="1"/>
</dbReference>
<protein>
    <submittedName>
        <fullName evidence="3">BQ5605_C006g03881 protein</fullName>
    </submittedName>
</protein>
<feature type="domain" description="Reverse transcriptase Ty1/copia-type" evidence="2">
    <location>
        <begin position="8"/>
        <end position="144"/>
    </location>
</feature>